<organism evidence="1 2">
    <name type="scientific">Anaeroplasma bactoclasticum</name>
    <dbReference type="NCBI Taxonomy" id="2088"/>
    <lineage>
        <taxon>Bacteria</taxon>
        <taxon>Bacillati</taxon>
        <taxon>Mycoplasmatota</taxon>
        <taxon>Mollicutes</taxon>
        <taxon>Anaeroplasmatales</taxon>
        <taxon>Anaeroplasmataceae</taxon>
        <taxon>Anaeroplasma</taxon>
    </lineage>
</organism>
<sequence>MKIIEMMNNYVCNNSNELMHELQCNDEKMLMVICTNLLSWLSSDYKKLKDNKYKYHKPMTLKLEYDWANKLIEFVANNKELSSLFVINDNSLDFNPKLSKDNKIKIIEFVGNNYVPFITRY</sequence>
<keyword evidence="2" id="KW-1185">Reference proteome</keyword>
<dbReference type="InParanoid" id="A0A397QTB1"/>
<accession>A0A397QTB1</accession>
<evidence type="ECO:0000313" key="1">
    <source>
        <dbReference type="EMBL" id="RIA64820.1"/>
    </source>
</evidence>
<proteinExistence type="predicted"/>
<comment type="caution">
    <text evidence="1">The sequence shown here is derived from an EMBL/GenBank/DDBJ whole genome shotgun (WGS) entry which is preliminary data.</text>
</comment>
<dbReference type="RefSeq" id="WP_119016933.1">
    <property type="nucleotide sequence ID" value="NZ_QXEV01000036.1"/>
</dbReference>
<protein>
    <submittedName>
        <fullName evidence="1">Uncharacterized protein</fullName>
    </submittedName>
</protein>
<gene>
    <name evidence="1" type="ORF">EI71_01870</name>
</gene>
<dbReference type="Proteomes" id="UP000266506">
    <property type="component" value="Unassembled WGS sequence"/>
</dbReference>
<name>A0A397QTB1_9MOLU</name>
<reference evidence="1 2" key="1">
    <citation type="submission" date="2018-08" db="EMBL/GenBank/DDBJ databases">
        <title>Genomic Encyclopedia of Archaeal and Bacterial Type Strains, Phase II (KMG-II): from individual species to whole genera.</title>
        <authorList>
            <person name="Goeker M."/>
        </authorList>
    </citation>
    <scope>NUCLEOTIDE SEQUENCE [LARGE SCALE GENOMIC DNA]</scope>
    <source>
        <strain evidence="1 2">ATCC 27112</strain>
    </source>
</reference>
<dbReference type="AlphaFoldDB" id="A0A397QTB1"/>
<evidence type="ECO:0000313" key="2">
    <source>
        <dbReference type="Proteomes" id="UP000266506"/>
    </source>
</evidence>
<dbReference type="EMBL" id="QXEV01000036">
    <property type="protein sequence ID" value="RIA64820.1"/>
    <property type="molecule type" value="Genomic_DNA"/>
</dbReference>